<dbReference type="InterPro" id="IPR036388">
    <property type="entry name" value="WH-like_DNA-bd_sf"/>
</dbReference>
<evidence type="ECO:0000259" key="4">
    <source>
        <dbReference type="PROSITE" id="PS50949"/>
    </source>
</evidence>
<evidence type="ECO:0000256" key="1">
    <source>
        <dbReference type="ARBA" id="ARBA00023015"/>
    </source>
</evidence>
<protein>
    <submittedName>
        <fullName evidence="5">HTH-type transcriptional repressor YtrA</fullName>
    </submittedName>
</protein>
<keyword evidence="3" id="KW-0804">Transcription</keyword>
<keyword evidence="2" id="KW-0238">DNA-binding</keyword>
<dbReference type="GO" id="GO:0003700">
    <property type="term" value="F:DNA-binding transcription factor activity"/>
    <property type="evidence" value="ECO:0007669"/>
    <property type="project" value="InterPro"/>
</dbReference>
<dbReference type="PANTHER" id="PTHR38445">
    <property type="entry name" value="HTH-TYPE TRANSCRIPTIONAL REPRESSOR YTRA"/>
    <property type="match status" value="1"/>
</dbReference>
<name>A0A645BJF9_9ZZZZ</name>
<dbReference type="PROSITE" id="PS50949">
    <property type="entry name" value="HTH_GNTR"/>
    <property type="match status" value="1"/>
</dbReference>
<evidence type="ECO:0000256" key="3">
    <source>
        <dbReference type="ARBA" id="ARBA00023163"/>
    </source>
</evidence>
<dbReference type="PANTHER" id="PTHR38445:SF9">
    <property type="entry name" value="HTH-TYPE TRANSCRIPTIONAL REPRESSOR YTRA"/>
    <property type="match status" value="1"/>
</dbReference>
<dbReference type="AlphaFoldDB" id="A0A645BJF9"/>
<gene>
    <name evidence="5" type="primary">ytrA_33</name>
    <name evidence="5" type="ORF">SDC9_110213</name>
</gene>
<dbReference type="GO" id="GO:0003677">
    <property type="term" value="F:DNA binding"/>
    <property type="evidence" value="ECO:0007669"/>
    <property type="project" value="UniProtKB-KW"/>
</dbReference>
<reference evidence="5" key="1">
    <citation type="submission" date="2019-08" db="EMBL/GenBank/DDBJ databases">
        <authorList>
            <person name="Kucharzyk K."/>
            <person name="Murdoch R.W."/>
            <person name="Higgins S."/>
            <person name="Loffler F."/>
        </authorList>
    </citation>
    <scope>NUCLEOTIDE SEQUENCE</scope>
</reference>
<dbReference type="EMBL" id="VSSQ01019350">
    <property type="protein sequence ID" value="MPM63333.1"/>
    <property type="molecule type" value="Genomic_DNA"/>
</dbReference>
<evidence type="ECO:0000256" key="2">
    <source>
        <dbReference type="ARBA" id="ARBA00023125"/>
    </source>
</evidence>
<dbReference type="CDD" id="cd07377">
    <property type="entry name" value="WHTH_GntR"/>
    <property type="match status" value="1"/>
</dbReference>
<comment type="caution">
    <text evidence="5">The sequence shown here is derived from an EMBL/GenBank/DDBJ whole genome shotgun (WGS) entry which is preliminary data.</text>
</comment>
<organism evidence="5">
    <name type="scientific">bioreactor metagenome</name>
    <dbReference type="NCBI Taxonomy" id="1076179"/>
    <lineage>
        <taxon>unclassified sequences</taxon>
        <taxon>metagenomes</taxon>
        <taxon>ecological metagenomes</taxon>
    </lineage>
</organism>
<dbReference type="InterPro" id="IPR000524">
    <property type="entry name" value="Tscrpt_reg_HTH_GntR"/>
</dbReference>
<dbReference type="Gene3D" id="1.10.10.10">
    <property type="entry name" value="Winged helix-like DNA-binding domain superfamily/Winged helix DNA-binding domain"/>
    <property type="match status" value="1"/>
</dbReference>
<sequence>MISLNYRDTRPIYEQVKDGLRHLVVTGALQPGEKLPSVRALASSLAINPNTIQRAYEALEREGYLYTVAGKGSFAAEQSDIRQERKRQLLICFDETTTELLFLGVTRRELWQRLGGEDRKGEESHD</sequence>
<evidence type="ECO:0000313" key="5">
    <source>
        <dbReference type="EMBL" id="MPM63333.1"/>
    </source>
</evidence>
<dbReference type="SMART" id="SM00345">
    <property type="entry name" value="HTH_GNTR"/>
    <property type="match status" value="1"/>
</dbReference>
<dbReference type="Pfam" id="PF00392">
    <property type="entry name" value="GntR"/>
    <property type="match status" value="1"/>
</dbReference>
<feature type="domain" description="HTH gntR-type" evidence="4">
    <location>
        <begin position="10"/>
        <end position="78"/>
    </location>
</feature>
<proteinExistence type="predicted"/>
<keyword evidence="1" id="KW-0805">Transcription regulation</keyword>
<accession>A0A645BJF9</accession>
<dbReference type="SUPFAM" id="SSF46785">
    <property type="entry name" value="Winged helix' DNA-binding domain"/>
    <property type="match status" value="1"/>
</dbReference>
<dbReference type="InterPro" id="IPR036390">
    <property type="entry name" value="WH_DNA-bd_sf"/>
</dbReference>